<name>A0AAW5PCW3_9BACT</name>
<reference evidence="1" key="1">
    <citation type="submission" date="2022-08" db="EMBL/GenBank/DDBJ databases">
        <title>Genomic Encyclopedia of Type Strains, Phase V (KMG-V): Genome sequencing to study the core and pangenomes of soil and plant-associated prokaryotes.</title>
        <authorList>
            <person name="Whitman W."/>
        </authorList>
    </citation>
    <scope>NUCLEOTIDE SEQUENCE</scope>
    <source>
        <strain evidence="1">SP3002</strain>
    </source>
</reference>
<accession>A0AAW5PCW3</accession>
<gene>
    <name evidence="1" type="ORF">GGP99_003224</name>
</gene>
<sequence>MKLLAVIAVVGLVIYGISNTIEIPFATGWNILTTSLFCFAFTKARLISGPEGWGSSLHKSLTNATQHLHLSVQITLK</sequence>
<evidence type="ECO:0000313" key="1">
    <source>
        <dbReference type="EMBL" id="MCS4159234.1"/>
    </source>
</evidence>
<dbReference type="EMBL" id="JANTZM010000021">
    <property type="protein sequence ID" value="MCS4159234.1"/>
    <property type="molecule type" value="Genomic_DNA"/>
</dbReference>
<comment type="caution">
    <text evidence="1">The sequence shown here is derived from an EMBL/GenBank/DDBJ whole genome shotgun (WGS) entry which is preliminary data.</text>
</comment>
<dbReference type="Proteomes" id="UP001155110">
    <property type="component" value="Unassembled WGS sequence"/>
</dbReference>
<organism evidence="1 2">
    <name type="scientific">Salinibacter ruber</name>
    <dbReference type="NCBI Taxonomy" id="146919"/>
    <lineage>
        <taxon>Bacteria</taxon>
        <taxon>Pseudomonadati</taxon>
        <taxon>Rhodothermota</taxon>
        <taxon>Rhodothermia</taxon>
        <taxon>Rhodothermales</taxon>
        <taxon>Salinibacteraceae</taxon>
        <taxon>Salinibacter</taxon>
    </lineage>
</organism>
<evidence type="ECO:0000313" key="2">
    <source>
        <dbReference type="Proteomes" id="UP001155110"/>
    </source>
</evidence>
<dbReference type="AlphaFoldDB" id="A0AAW5PCW3"/>
<proteinExistence type="predicted"/>
<protein>
    <submittedName>
        <fullName evidence="1">Uncharacterized protein</fullName>
    </submittedName>
</protein>